<sequence length="405" mass="45742">MKIGVYGGTFDPPHMGHLEAARAAMDLLGLDRMLFIPAAVPPHKVLPPEAAAAGDRLAMAEQMADGLALLTGRPGCAQADSTELHRQGKSYTADTLDQLRERYPDDELWLLMGTDMFLTLQTWHQPRRILAQARVAAFARAESDSMEAMERQAAFLRDTYGAQTTLLHLPRVTEVSSTFLRSRLREDRAEVRDLLWCQVYGSILRRGLYGVKADLRHLDDEDLRRCSWSMVKAKRIPHIRGCEEEAVRLALRWGADPEAARRAGILHDCTKYLDLAEQLKLCDEYGIVLDDLEQKAVKLLHSKTGAAIARHVYGAPDEVCDAIYWHTTGKADMTLLEKVLYLADYIEPSREEFPGLEELRRLAYEDLDQALLLGCRLTIEDMEERGVPVHTNTLQARDWLKGRNP</sequence>
<dbReference type="InterPro" id="IPR005249">
    <property type="entry name" value="YqeK"/>
</dbReference>
<keyword evidence="8 15" id="KW-0378">Hydrolase</keyword>
<comment type="similarity">
    <text evidence="12">Belongs to the NadD family.</text>
</comment>
<evidence type="ECO:0000259" key="14">
    <source>
        <dbReference type="Pfam" id="PF01966"/>
    </source>
</evidence>
<comment type="pathway">
    <text evidence="2 12">Cofactor biosynthesis; NAD(+) biosynthesis; deamido-NAD(+) from nicotinate D-ribonucleotide: step 1/1.</text>
</comment>
<name>A0AAW5JPB7_9FIRM</name>
<keyword evidence="5 12" id="KW-0548">Nucleotidyltransferase</keyword>
<feature type="domain" description="Cytidyltransferase-like" evidence="13">
    <location>
        <begin position="5"/>
        <end position="182"/>
    </location>
</feature>
<evidence type="ECO:0000259" key="13">
    <source>
        <dbReference type="Pfam" id="PF01467"/>
    </source>
</evidence>
<evidence type="ECO:0000256" key="7">
    <source>
        <dbReference type="ARBA" id="ARBA00022741"/>
    </source>
</evidence>
<dbReference type="PANTHER" id="PTHR39321">
    <property type="entry name" value="NICOTINATE-NUCLEOTIDE ADENYLYLTRANSFERASE-RELATED"/>
    <property type="match status" value="1"/>
</dbReference>
<comment type="catalytic activity">
    <reaction evidence="11 12">
        <text>nicotinate beta-D-ribonucleotide + ATP + H(+) = deamido-NAD(+) + diphosphate</text>
        <dbReference type="Rhea" id="RHEA:22860"/>
        <dbReference type="ChEBI" id="CHEBI:15378"/>
        <dbReference type="ChEBI" id="CHEBI:30616"/>
        <dbReference type="ChEBI" id="CHEBI:33019"/>
        <dbReference type="ChEBI" id="CHEBI:57502"/>
        <dbReference type="ChEBI" id="CHEBI:58437"/>
        <dbReference type="EC" id="2.7.7.18"/>
    </reaction>
</comment>
<dbReference type="InterPro" id="IPR006674">
    <property type="entry name" value="HD_domain"/>
</dbReference>
<comment type="caution">
    <text evidence="15">The sequence shown here is derived from an EMBL/GenBank/DDBJ whole genome shotgun (WGS) entry which is preliminary data.</text>
</comment>
<keyword evidence="4 12" id="KW-0808">Transferase</keyword>
<dbReference type="GO" id="GO:0004515">
    <property type="term" value="F:nicotinate-nucleotide adenylyltransferase activity"/>
    <property type="evidence" value="ECO:0007669"/>
    <property type="project" value="UniProtKB-UniRule"/>
</dbReference>
<dbReference type="InterPro" id="IPR006675">
    <property type="entry name" value="HDIG_dom"/>
</dbReference>
<dbReference type="NCBIfam" id="TIGR00488">
    <property type="entry name" value="bis(5'-nucleosyl)-tetraphosphatase (symmetrical) YqeK"/>
    <property type="match status" value="1"/>
</dbReference>
<dbReference type="Gene3D" id="1.10.3210.10">
    <property type="entry name" value="Hypothetical protein af1432"/>
    <property type="match status" value="1"/>
</dbReference>
<evidence type="ECO:0000313" key="15">
    <source>
        <dbReference type="EMBL" id="MCQ4769483.1"/>
    </source>
</evidence>
<dbReference type="Pfam" id="PF01467">
    <property type="entry name" value="CTP_transf_like"/>
    <property type="match status" value="1"/>
</dbReference>
<dbReference type="EC" id="2.7.7.18" evidence="12"/>
<reference evidence="15" key="1">
    <citation type="submission" date="2022-06" db="EMBL/GenBank/DDBJ databases">
        <title>Isolation of gut microbiota from human fecal samples.</title>
        <authorList>
            <person name="Pamer E.G."/>
            <person name="Barat B."/>
            <person name="Waligurski E."/>
            <person name="Medina S."/>
            <person name="Paddock L."/>
            <person name="Mostad J."/>
        </authorList>
    </citation>
    <scope>NUCLEOTIDE SEQUENCE</scope>
    <source>
        <strain evidence="15">DFI.9.91</strain>
    </source>
</reference>
<keyword evidence="6" id="KW-0479">Metal-binding</keyword>
<keyword evidence="10 12" id="KW-0520">NAD</keyword>
<dbReference type="InterPro" id="IPR014729">
    <property type="entry name" value="Rossmann-like_a/b/a_fold"/>
</dbReference>
<dbReference type="PANTHER" id="PTHR39321:SF3">
    <property type="entry name" value="PHOSPHOPANTETHEINE ADENYLYLTRANSFERASE"/>
    <property type="match status" value="1"/>
</dbReference>
<keyword evidence="3 12" id="KW-0662">Pyridine nucleotide biosynthesis</keyword>
<evidence type="ECO:0000313" key="16">
    <source>
        <dbReference type="Proteomes" id="UP001204562"/>
    </source>
</evidence>
<dbReference type="GO" id="GO:0016787">
    <property type="term" value="F:hydrolase activity"/>
    <property type="evidence" value="ECO:0007669"/>
    <property type="project" value="UniProtKB-KW"/>
</dbReference>
<dbReference type="InterPro" id="IPR005248">
    <property type="entry name" value="NadD/NMNAT"/>
</dbReference>
<evidence type="ECO:0000256" key="11">
    <source>
        <dbReference type="ARBA" id="ARBA00048721"/>
    </source>
</evidence>
<evidence type="ECO:0000256" key="1">
    <source>
        <dbReference type="ARBA" id="ARBA00002324"/>
    </source>
</evidence>
<dbReference type="GO" id="GO:0009435">
    <property type="term" value="P:NAD+ biosynthetic process"/>
    <property type="evidence" value="ECO:0007669"/>
    <property type="project" value="UniProtKB-UniRule"/>
</dbReference>
<evidence type="ECO:0000256" key="2">
    <source>
        <dbReference type="ARBA" id="ARBA00005019"/>
    </source>
</evidence>
<dbReference type="AlphaFoldDB" id="A0AAW5JPB7"/>
<dbReference type="GO" id="GO:0005524">
    <property type="term" value="F:ATP binding"/>
    <property type="evidence" value="ECO:0007669"/>
    <property type="project" value="UniProtKB-KW"/>
</dbReference>
<dbReference type="CDD" id="cd02165">
    <property type="entry name" value="NMNAT"/>
    <property type="match status" value="1"/>
</dbReference>
<keyword evidence="7 12" id="KW-0547">Nucleotide-binding</keyword>
<evidence type="ECO:0000256" key="8">
    <source>
        <dbReference type="ARBA" id="ARBA00022801"/>
    </source>
</evidence>
<dbReference type="InterPro" id="IPR004821">
    <property type="entry name" value="Cyt_trans-like"/>
</dbReference>
<comment type="function">
    <text evidence="1 12">Catalyzes the reversible adenylation of nicotinate mononucleotide (NaMN) to nicotinic acid adenine dinucleotide (NaAD).</text>
</comment>
<dbReference type="Proteomes" id="UP001204562">
    <property type="component" value="Unassembled WGS sequence"/>
</dbReference>
<evidence type="ECO:0000256" key="6">
    <source>
        <dbReference type="ARBA" id="ARBA00022723"/>
    </source>
</evidence>
<organism evidence="15 16">
    <name type="scientific">Intestinimonas massiliensis</name>
    <name type="common">ex Afouda et al. 2020</name>
    <dbReference type="NCBI Taxonomy" id="1673721"/>
    <lineage>
        <taxon>Bacteria</taxon>
        <taxon>Bacillati</taxon>
        <taxon>Bacillota</taxon>
        <taxon>Clostridia</taxon>
        <taxon>Eubacteriales</taxon>
        <taxon>Intestinimonas</taxon>
    </lineage>
</organism>
<dbReference type="Gene3D" id="3.40.50.620">
    <property type="entry name" value="HUPs"/>
    <property type="match status" value="1"/>
</dbReference>
<dbReference type="EMBL" id="JANFYS010000004">
    <property type="protein sequence ID" value="MCQ4769483.1"/>
    <property type="molecule type" value="Genomic_DNA"/>
</dbReference>
<dbReference type="HAMAP" id="MF_00244">
    <property type="entry name" value="NaMN_adenylyltr"/>
    <property type="match status" value="1"/>
</dbReference>
<dbReference type="NCBIfam" id="TIGR00482">
    <property type="entry name" value="nicotinate (nicotinamide) nucleotide adenylyltransferase"/>
    <property type="match status" value="1"/>
</dbReference>
<evidence type="ECO:0000256" key="3">
    <source>
        <dbReference type="ARBA" id="ARBA00022642"/>
    </source>
</evidence>
<feature type="domain" description="HD" evidence="14">
    <location>
        <begin position="238"/>
        <end position="347"/>
    </location>
</feature>
<evidence type="ECO:0000256" key="9">
    <source>
        <dbReference type="ARBA" id="ARBA00022840"/>
    </source>
</evidence>
<evidence type="ECO:0000256" key="5">
    <source>
        <dbReference type="ARBA" id="ARBA00022695"/>
    </source>
</evidence>
<dbReference type="Pfam" id="PF01966">
    <property type="entry name" value="HD"/>
    <property type="match status" value="1"/>
</dbReference>
<accession>A0AAW5JPB7</accession>
<evidence type="ECO:0000256" key="4">
    <source>
        <dbReference type="ARBA" id="ARBA00022679"/>
    </source>
</evidence>
<dbReference type="SUPFAM" id="SSF52374">
    <property type="entry name" value="Nucleotidylyl transferase"/>
    <property type="match status" value="1"/>
</dbReference>
<gene>
    <name evidence="15" type="primary">yqeK</name>
    <name evidence="12" type="synonym">nadD</name>
    <name evidence="15" type="ORF">NE579_03240</name>
</gene>
<evidence type="ECO:0000256" key="10">
    <source>
        <dbReference type="ARBA" id="ARBA00023027"/>
    </source>
</evidence>
<dbReference type="GO" id="GO:0046872">
    <property type="term" value="F:metal ion binding"/>
    <property type="evidence" value="ECO:0007669"/>
    <property type="project" value="UniProtKB-KW"/>
</dbReference>
<dbReference type="NCBIfam" id="TIGR00277">
    <property type="entry name" value="HDIG"/>
    <property type="match status" value="1"/>
</dbReference>
<evidence type="ECO:0000256" key="12">
    <source>
        <dbReference type="HAMAP-Rule" id="MF_00244"/>
    </source>
</evidence>
<dbReference type="RefSeq" id="WP_256303238.1">
    <property type="nucleotide sequence ID" value="NZ_JANFYS010000004.1"/>
</dbReference>
<proteinExistence type="inferred from homology"/>
<dbReference type="SUPFAM" id="SSF109604">
    <property type="entry name" value="HD-domain/PDEase-like"/>
    <property type="match status" value="1"/>
</dbReference>
<keyword evidence="9 12" id="KW-0067">ATP-binding</keyword>
<protein>
    <recommendedName>
        <fullName evidence="12">Probable nicotinate-nucleotide adenylyltransferase</fullName>
        <ecNumber evidence="12">2.7.7.18</ecNumber>
    </recommendedName>
    <alternativeName>
        <fullName evidence="12">Deamido-NAD(+) diphosphorylase</fullName>
    </alternativeName>
    <alternativeName>
        <fullName evidence="12">Deamido-NAD(+) pyrophosphorylase</fullName>
    </alternativeName>
    <alternativeName>
        <fullName evidence="12">Nicotinate mononucleotide adenylyltransferase</fullName>
        <shortName evidence="12">NaMN adenylyltransferase</shortName>
    </alternativeName>
</protein>